<comment type="caution">
    <text evidence="1">The sequence shown here is derived from an EMBL/GenBank/DDBJ whole genome shotgun (WGS) entry which is preliminary data.</text>
</comment>
<name>A0ABQ7WA38_SOLTU</name>
<sequence length="175" mass="20192">MDTKDVMRNFSSKATQVDNWSVPSSNFGNVSYIAGYWEWVEDVLPGQKENLELIKVYDVVYTSLFTYDYDNSMLHAFCELWLPSTSTLSTFIGEMSISLWDFQPFGGLPVQGLAIDDVHKASIHNWVKFWFRGPNRYVEPSQKVSKWTDEENAPFVELDLEESLRDETSLAAFFT</sequence>
<dbReference type="Proteomes" id="UP000826656">
    <property type="component" value="Unassembled WGS sequence"/>
</dbReference>
<keyword evidence="2" id="KW-1185">Reference proteome</keyword>
<accession>A0ABQ7WA38</accession>
<dbReference type="EMBL" id="JAIVGD010000003">
    <property type="protein sequence ID" value="KAH0777558.1"/>
    <property type="molecule type" value="Genomic_DNA"/>
</dbReference>
<evidence type="ECO:0000313" key="1">
    <source>
        <dbReference type="EMBL" id="KAH0777558.1"/>
    </source>
</evidence>
<evidence type="ECO:0000313" key="2">
    <source>
        <dbReference type="Proteomes" id="UP000826656"/>
    </source>
</evidence>
<protein>
    <recommendedName>
        <fullName evidence="3">Aminotransferase-like plant mobile domain-containing protein</fullName>
    </recommendedName>
</protein>
<evidence type="ECO:0008006" key="3">
    <source>
        <dbReference type="Google" id="ProtNLM"/>
    </source>
</evidence>
<reference evidence="1 2" key="1">
    <citation type="journal article" date="2021" name="bioRxiv">
        <title>Chromosome-scale and haplotype-resolved genome assembly of a tetraploid potato cultivar.</title>
        <authorList>
            <person name="Sun H."/>
            <person name="Jiao W.-B."/>
            <person name="Krause K."/>
            <person name="Campoy J.A."/>
            <person name="Goel M."/>
            <person name="Folz-Donahue K."/>
            <person name="Kukat C."/>
            <person name="Huettel B."/>
            <person name="Schneeberger K."/>
        </authorList>
    </citation>
    <scope>NUCLEOTIDE SEQUENCE [LARGE SCALE GENOMIC DNA]</scope>
    <source>
        <strain evidence="1">SolTubOtavaFocal</strain>
        <tissue evidence="1">Leaves</tissue>
    </source>
</reference>
<proteinExistence type="predicted"/>
<gene>
    <name evidence="1" type="ORF">KY290_008969</name>
</gene>
<organism evidence="1 2">
    <name type="scientific">Solanum tuberosum</name>
    <name type="common">Potato</name>
    <dbReference type="NCBI Taxonomy" id="4113"/>
    <lineage>
        <taxon>Eukaryota</taxon>
        <taxon>Viridiplantae</taxon>
        <taxon>Streptophyta</taxon>
        <taxon>Embryophyta</taxon>
        <taxon>Tracheophyta</taxon>
        <taxon>Spermatophyta</taxon>
        <taxon>Magnoliopsida</taxon>
        <taxon>eudicotyledons</taxon>
        <taxon>Gunneridae</taxon>
        <taxon>Pentapetalae</taxon>
        <taxon>asterids</taxon>
        <taxon>lamiids</taxon>
        <taxon>Solanales</taxon>
        <taxon>Solanaceae</taxon>
        <taxon>Solanoideae</taxon>
        <taxon>Solaneae</taxon>
        <taxon>Solanum</taxon>
    </lineage>
</organism>